<dbReference type="Proteomes" id="UP000215914">
    <property type="component" value="Unassembled WGS sequence"/>
</dbReference>
<sequence length="78" mass="8871">MLLTSLLAVELLWKKDLSESCDDWLFFNFFFISVRLRIGLLTRSSWFCTLISSSREATDCSSTLVSSVDLLLDNIDTA</sequence>
<comment type="caution">
    <text evidence="1">The sequence shown here is derived from an EMBL/GenBank/DDBJ whole genome shotgun (WGS) entry which is preliminary data.</text>
</comment>
<reference evidence="1" key="2">
    <citation type="submission" date="2020-06" db="EMBL/GenBank/DDBJ databases">
        <title>Helianthus annuus Genome sequencing and assembly Release 2.</title>
        <authorList>
            <person name="Gouzy J."/>
            <person name="Langlade N."/>
            <person name="Munos S."/>
        </authorList>
    </citation>
    <scope>NUCLEOTIDE SEQUENCE</scope>
    <source>
        <tissue evidence="1">Leaves</tissue>
    </source>
</reference>
<reference evidence="1" key="1">
    <citation type="journal article" date="2017" name="Nature">
        <title>The sunflower genome provides insights into oil metabolism, flowering and Asterid evolution.</title>
        <authorList>
            <person name="Badouin H."/>
            <person name="Gouzy J."/>
            <person name="Grassa C.J."/>
            <person name="Murat F."/>
            <person name="Staton S.E."/>
            <person name="Cottret L."/>
            <person name="Lelandais-Briere C."/>
            <person name="Owens G.L."/>
            <person name="Carrere S."/>
            <person name="Mayjonade B."/>
            <person name="Legrand L."/>
            <person name="Gill N."/>
            <person name="Kane N.C."/>
            <person name="Bowers J.E."/>
            <person name="Hubner S."/>
            <person name="Bellec A."/>
            <person name="Berard A."/>
            <person name="Berges H."/>
            <person name="Blanchet N."/>
            <person name="Boniface M.C."/>
            <person name="Brunel D."/>
            <person name="Catrice O."/>
            <person name="Chaidir N."/>
            <person name="Claudel C."/>
            <person name="Donnadieu C."/>
            <person name="Faraut T."/>
            <person name="Fievet G."/>
            <person name="Helmstetter N."/>
            <person name="King M."/>
            <person name="Knapp S.J."/>
            <person name="Lai Z."/>
            <person name="Le Paslier M.C."/>
            <person name="Lippi Y."/>
            <person name="Lorenzon L."/>
            <person name="Mandel J.R."/>
            <person name="Marage G."/>
            <person name="Marchand G."/>
            <person name="Marquand E."/>
            <person name="Bret-Mestries E."/>
            <person name="Morien E."/>
            <person name="Nambeesan S."/>
            <person name="Nguyen T."/>
            <person name="Pegot-Espagnet P."/>
            <person name="Pouilly N."/>
            <person name="Raftis F."/>
            <person name="Sallet E."/>
            <person name="Schiex T."/>
            <person name="Thomas J."/>
            <person name="Vandecasteele C."/>
            <person name="Vares D."/>
            <person name="Vear F."/>
            <person name="Vautrin S."/>
            <person name="Crespi M."/>
            <person name="Mangin B."/>
            <person name="Burke J.M."/>
            <person name="Salse J."/>
            <person name="Munos S."/>
            <person name="Vincourt P."/>
            <person name="Rieseberg L.H."/>
            <person name="Langlade N.B."/>
        </authorList>
    </citation>
    <scope>NUCLEOTIDE SEQUENCE</scope>
    <source>
        <tissue evidence="1">Leaves</tissue>
    </source>
</reference>
<keyword evidence="2" id="KW-1185">Reference proteome</keyword>
<evidence type="ECO:0000313" key="1">
    <source>
        <dbReference type="EMBL" id="KAF5790885.1"/>
    </source>
</evidence>
<organism evidence="1 2">
    <name type="scientific">Helianthus annuus</name>
    <name type="common">Common sunflower</name>
    <dbReference type="NCBI Taxonomy" id="4232"/>
    <lineage>
        <taxon>Eukaryota</taxon>
        <taxon>Viridiplantae</taxon>
        <taxon>Streptophyta</taxon>
        <taxon>Embryophyta</taxon>
        <taxon>Tracheophyta</taxon>
        <taxon>Spermatophyta</taxon>
        <taxon>Magnoliopsida</taxon>
        <taxon>eudicotyledons</taxon>
        <taxon>Gunneridae</taxon>
        <taxon>Pentapetalae</taxon>
        <taxon>asterids</taxon>
        <taxon>campanulids</taxon>
        <taxon>Asterales</taxon>
        <taxon>Asteraceae</taxon>
        <taxon>Asteroideae</taxon>
        <taxon>Heliantheae alliance</taxon>
        <taxon>Heliantheae</taxon>
        <taxon>Helianthus</taxon>
    </lineage>
</organism>
<protein>
    <submittedName>
        <fullName evidence="1">Uncharacterized protein</fullName>
    </submittedName>
</protein>
<proteinExistence type="predicted"/>
<dbReference type="EMBL" id="MNCJ02000324">
    <property type="protein sequence ID" value="KAF5790885.1"/>
    <property type="molecule type" value="Genomic_DNA"/>
</dbReference>
<name>A0A9K3I6N4_HELAN</name>
<evidence type="ECO:0000313" key="2">
    <source>
        <dbReference type="Proteomes" id="UP000215914"/>
    </source>
</evidence>
<gene>
    <name evidence="1" type="ORF">HanXRQr2_Chr09g0388331</name>
</gene>
<accession>A0A9K3I6N4</accession>
<dbReference type="AlphaFoldDB" id="A0A9K3I6N4"/>
<dbReference type="Gramene" id="mRNA:HanXRQr2_Chr09g0388331">
    <property type="protein sequence ID" value="CDS:HanXRQr2_Chr09g0388331.1"/>
    <property type="gene ID" value="HanXRQr2_Chr09g0388331"/>
</dbReference>